<evidence type="ECO:0000313" key="13">
    <source>
        <dbReference type="Proteomes" id="UP000811619"/>
    </source>
</evidence>
<dbReference type="Gene3D" id="3.40.50.150">
    <property type="entry name" value="Vaccinia Virus protein VP39"/>
    <property type="match status" value="1"/>
</dbReference>
<dbReference type="SUPFAM" id="SSF53335">
    <property type="entry name" value="S-adenosyl-L-methionine-dependent methyltransferases"/>
    <property type="match status" value="1"/>
</dbReference>
<evidence type="ECO:0000256" key="4">
    <source>
        <dbReference type="ARBA" id="ARBA00022603"/>
    </source>
</evidence>
<dbReference type="EC" id="2.1.1.220" evidence="2"/>
<dbReference type="InterPro" id="IPR049470">
    <property type="entry name" value="TRM61_C"/>
</dbReference>
<dbReference type="InterPro" id="IPR029063">
    <property type="entry name" value="SAM-dependent_MTases_sf"/>
</dbReference>
<dbReference type="InterPro" id="IPR014816">
    <property type="entry name" value="tRNA_MeTrfase_Gcd14"/>
</dbReference>
<evidence type="ECO:0000256" key="1">
    <source>
        <dbReference type="ARBA" id="ARBA00004123"/>
    </source>
</evidence>
<feature type="compositionally biased region" description="Basic and acidic residues" evidence="10">
    <location>
        <begin position="453"/>
        <end position="471"/>
    </location>
</feature>
<dbReference type="PANTHER" id="PTHR12133:SF2">
    <property type="entry name" value="TRNA (ADENINE(58)-N(1))-METHYLTRANSFERASE CATALYTIC SUBUNIT TRMT61A"/>
    <property type="match status" value="1"/>
</dbReference>
<keyword evidence="4" id="KW-0489">Methyltransferase</keyword>
<feature type="region of interest" description="Disordered" evidence="10">
    <location>
        <begin position="363"/>
        <end position="409"/>
    </location>
</feature>
<evidence type="ECO:0000259" key="11">
    <source>
        <dbReference type="Pfam" id="PF08704"/>
    </source>
</evidence>
<dbReference type="GO" id="GO:0005634">
    <property type="term" value="C:nucleus"/>
    <property type="evidence" value="ECO:0007669"/>
    <property type="project" value="UniProtKB-SubCell"/>
</dbReference>
<comment type="caution">
    <text evidence="12">The sequence shown here is derived from an EMBL/GenBank/DDBJ whole genome shotgun (WGS) entry which is preliminary data.</text>
</comment>
<evidence type="ECO:0000313" key="12">
    <source>
        <dbReference type="EMBL" id="KAG5928168.1"/>
    </source>
</evidence>
<accession>A0A8K0JFM0</accession>
<keyword evidence="6" id="KW-0949">S-adenosyl-L-methionine</keyword>
<dbReference type="GO" id="GO:0030488">
    <property type="term" value="P:tRNA methylation"/>
    <property type="evidence" value="ECO:0007669"/>
    <property type="project" value="InterPro"/>
</dbReference>
<dbReference type="OrthoDB" id="1925287at2759"/>
<evidence type="ECO:0000256" key="3">
    <source>
        <dbReference type="ARBA" id="ARBA00015963"/>
    </source>
</evidence>
<dbReference type="Pfam" id="PF08704">
    <property type="entry name" value="GCD14"/>
    <property type="match status" value="2"/>
</dbReference>
<dbReference type="Proteomes" id="UP000811619">
    <property type="component" value="Unassembled WGS sequence"/>
</dbReference>
<evidence type="ECO:0000256" key="8">
    <source>
        <dbReference type="ARBA" id="ARBA00023242"/>
    </source>
</evidence>
<name>A0A8K0JFM0_9HYPO</name>
<evidence type="ECO:0000256" key="9">
    <source>
        <dbReference type="ARBA" id="ARBA00033309"/>
    </source>
</evidence>
<feature type="region of interest" description="Disordered" evidence="10">
    <location>
        <begin position="453"/>
        <end position="488"/>
    </location>
</feature>
<feature type="domain" description="tRNA (adenine(58)-N(1))-methyltransferase catalytic subunit TRM61 C-terminal" evidence="11">
    <location>
        <begin position="127"/>
        <end position="278"/>
    </location>
</feature>
<gene>
    <name evidence="12" type="ORF">E4U42_001173</name>
</gene>
<evidence type="ECO:0000256" key="5">
    <source>
        <dbReference type="ARBA" id="ARBA00022679"/>
    </source>
</evidence>
<feature type="domain" description="tRNA (adenine(58)-N(1))-methyltransferase catalytic subunit TRM61 C-terminal" evidence="11">
    <location>
        <begin position="292"/>
        <end position="428"/>
    </location>
</feature>
<feature type="compositionally biased region" description="Polar residues" evidence="10">
    <location>
        <begin position="365"/>
        <end position="377"/>
    </location>
</feature>
<proteinExistence type="predicted"/>
<feature type="compositionally biased region" description="Basic and acidic residues" evidence="10">
    <location>
        <begin position="478"/>
        <end position="488"/>
    </location>
</feature>
<feature type="region of interest" description="Disordered" evidence="10">
    <location>
        <begin position="79"/>
        <end position="118"/>
    </location>
</feature>
<dbReference type="GO" id="GO:0031515">
    <property type="term" value="C:tRNA (m1A) methyltransferase complex"/>
    <property type="evidence" value="ECO:0007669"/>
    <property type="project" value="InterPro"/>
</dbReference>
<dbReference type="PANTHER" id="PTHR12133">
    <property type="entry name" value="TRNA (ADENINE(58)-N(1))-METHYLTRANSFERASE"/>
    <property type="match status" value="1"/>
</dbReference>
<evidence type="ECO:0000256" key="10">
    <source>
        <dbReference type="SAM" id="MobiDB-lite"/>
    </source>
</evidence>
<evidence type="ECO:0000256" key="7">
    <source>
        <dbReference type="ARBA" id="ARBA00022694"/>
    </source>
</evidence>
<comment type="subcellular location">
    <subcellularLocation>
        <location evidence="1">Nucleus</location>
    </subcellularLocation>
</comment>
<dbReference type="CDD" id="cd02440">
    <property type="entry name" value="AdoMet_MTases"/>
    <property type="match status" value="1"/>
</dbReference>
<dbReference type="EMBL" id="SRPY01000133">
    <property type="protein sequence ID" value="KAG5928168.1"/>
    <property type="molecule type" value="Genomic_DNA"/>
</dbReference>
<evidence type="ECO:0000256" key="6">
    <source>
        <dbReference type="ARBA" id="ARBA00022691"/>
    </source>
</evidence>
<reference evidence="12" key="1">
    <citation type="journal article" date="2020" name="bioRxiv">
        <title>Whole genome comparisons of ergot fungi reveals the divergence and evolution of species within the genus Claviceps are the result of varying mechanisms driving genome evolution and host range expansion.</title>
        <authorList>
            <person name="Wyka S.A."/>
            <person name="Mondo S.J."/>
            <person name="Liu M."/>
            <person name="Dettman J."/>
            <person name="Nalam V."/>
            <person name="Broders K.D."/>
        </authorList>
    </citation>
    <scope>NUCLEOTIDE SEQUENCE</scope>
    <source>
        <strain evidence="12">CCC 489</strain>
    </source>
</reference>
<keyword evidence="7" id="KW-0819">tRNA processing</keyword>
<feature type="compositionally biased region" description="Acidic residues" evidence="10">
    <location>
        <begin position="95"/>
        <end position="110"/>
    </location>
</feature>
<keyword evidence="5" id="KW-0808">Transferase</keyword>
<dbReference type="PROSITE" id="PS51620">
    <property type="entry name" value="SAM_TRM61"/>
    <property type="match status" value="1"/>
</dbReference>
<sequence>MDSVRHRGISPFLAPSLKTQPNTLAIISLSRDNFQPITLQQSAGAVDGYAEGVTLNTRFGSFPHSTLLDIPWGSQVRASVVDTGSRGRKRRRDEVGDDDTPTSNADDDNDTPSSSAPAKKAVVAASGFVYVLRPTPELWTSSLPHRTQVVYTPDYSYILQRIRARPGSRIIEAGAGSGSFTHASARAVYSGYPQSETDAKGKVYSFEFHEPRFQKMQVEIRNHLLEGVVQVTHRDVYDEGFLVDGKSPNATAVFLDLPAPWEALHHLSRRKTLKGGRLDEDAGDWVSPLDPNQSAYICTFSPCIEQVTRTVTELRTMGWTDIDMVEIAHRRFNVMRDRAGASTVPTDVMEAIRKLKTDLKRTQNFHRTQTCQPGSDASESKMDVDEPASNPVDDESGDKEEPPWMQGNVVHRTENELKTHTSYLVFAILPRQWDDAAEEAAMAKWPCGQEKKTIGNLDKQARKQEKRELLAGKRQKKMRDEMIPPKPQ</sequence>
<protein>
    <recommendedName>
        <fullName evidence="3">tRNA (adenine(58)-N(1))-methyltransferase catalytic subunit TRM61</fullName>
        <ecNumber evidence="2">2.1.1.220</ecNumber>
    </recommendedName>
    <alternativeName>
        <fullName evidence="9">tRNA(m1A58)-methyltransferase subunit TRM61</fullName>
    </alternativeName>
</protein>
<dbReference type="Gene3D" id="3.10.330.20">
    <property type="match status" value="1"/>
</dbReference>
<evidence type="ECO:0000256" key="2">
    <source>
        <dbReference type="ARBA" id="ARBA00012796"/>
    </source>
</evidence>
<keyword evidence="8" id="KW-0539">Nucleus</keyword>
<organism evidence="12 13">
    <name type="scientific">Claviceps africana</name>
    <dbReference type="NCBI Taxonomy" id="83212"/>
    <lineage>
        <taxon>Eukaryota</taxon>
        <taxon>Fungi</taxon>
        <taxon>Dikarya</taxon>
        <taxon>Ascomycota</taxon>
        <taxon>Pezizomycotina</taxon>
        <taxon>Sordariomycetes</taxon>
        <taxon>Hypocreomycetidae</taxon>
        <taxon>Hypocreales</taxon>
        <taxon>Clavicipitaceae</taxon>
        <taxon>Claviceps</taxon>
    </lineage>
</organism>
<dbReference type="GO" id="GO:0160107">
    <property type="term" value="F:tRNA (adenine(58)-N1)-methyltransferase activity"/>
    <property type="evidence" value="ECO:0007669"/>
    <property type="project" value="UniProtKB-EC"/>
</dbReference>
<keyword evidence="13" id="KW-1185">Reference proteome</keyword>
<dbReference type="AlphaFoldDB" id="A0A8K0JFM0"/>